<dbReference type="Pfam" id="PF13472">
    <property type="entry name" value="Lipase_GDSL_2"/>
    <property type="match status" value="1"/>
</dbReference>
<dbReference type="PANTHER" id="PTHR30383">
    <property type="entry name" value="THIOESTERASE 1/PROTEASE 1/LYSOPHOSPHOLIPASE L1"/>
    <property type="match status" value="1"/>
</dbReference>
<dbReference type="Gene3D" id="3.40.50.1110">
    <property type="entry name" value="SGNH hydrolase"/>
    <property type="match status" value="1"/>
</dbReference>
<protein>
    <submittedName>
        <fullName evidence="3">Arylesterase</fullName>
    </submittedName>
</protein>
<gene>
    <name evidence="3" type="ORF">AWT59_1761</name>
</gene>
<dbReference type="InterPro" id="IPR036514">
    <property type="entry name" value="SGNH_hydro_sf"/>
</dbReference>
<sequence length="203" mass="22266">MKNLSFKFVLLVAALCLSPVAHAAKNILVFGDSLSAGYGLAIEKSWVYLMQQELQHTQPGFRVVNASISGETTTGGLQRIDQALKQHRPAIVIVELGANDGLRGAPIRDIEANLGYIIGKSKHSGAKVLLVGMRLPPNYGEPYVTEFANLFPRLAIRHQVLLLPFLLEGVAANQFQADNLHPAAEAQQHIMRDVMQKLKPLLR</sequence>
<accession>A0A139BTC6</accession>
<dbReference type="InterPro" id="IPR051532">
    <property type="entry name" value="Ester_Hydrolysis_Enzymes"/>
</dbReference>
<evidence type="ECO:0000313" key="4">
    <source>
        <dbReference type="Proteomes" id="UP000070578"/>
    </source>
</evidence>
<organism evidence="3 4">
    <name type="scientific">Candidatus Gallionella acididurans</name>
    <dbReference type="NCBI Taxonomy" id="1796491"/>
    <lineage>
        <taxon>Bacteria</taxon>
        <taxon>Pseudomonadati</taxon>
        <taxon>Pseudomonadota</taxon>
        <taxon>Betaproteobacteria</taxon>
        <taxon>Nitrosomonadales</taxon>
        <taxon>Gallionellaceae</taxon>
        <taxon>Gallionella</taxon>
    </lineage>
</organism>
<dbReference type="Proteomes" id="UP000070578">
    <property type="component" value="Unassembled WGS sequence"/>
</dbReference>
<dbReference type="AlphaFoldDB" id="A0A139BTC6"/>
<dbReference type="GO" id="GO:0004622">
    <property type="term" value="F:phosphatidylcholine lysophospholipase activity"/>
    <property type="evidence" value="ECO:0007669"/>
    <property type="project" value="TreeGrafter"/>
</dbReference>
<dbReference type="InterPro" id="IPR013830">
    <property type="entry name" value="SGNH_hydro"/>
</dbReference>
<dbReference type="GO" id="GO:0006629">
    <property type="term" value="P:lipid metabolic process"/>
    <property type="evidence" value="ECO:0007669"/>
    <property type="project" value="InterPro"/>
</dbReference>
<feature type="signal peptide" evidence="1">
    <location>
        <begin position="1"/>
        <end position="23"/>
    </location>
</feature>
<dbReference type="PROSITE" id="PS01098">
    <property type="entry name" value="LIPASE_GDSL_SER"/>
    <property type="match status" value="1"/>
</dbReference>
<reference evidence="3 4" key="2">
    <citation type="submission" date="2016-03" db="EMBL/GenBank/DDBJ databases">
        <title>New uncultured bacterium of the family Gallionellaceae from acid mine drainage: description and reconstruction of genome based on metagenomic analysis of microbial community.</title>
        <authorList>
            <person name="Kadnikov V."/>
            <person name="Ivasenko D."/>
            <person name="Beletsky A."/>
            <person name="Mardanov A."/>
            <person name="Danilova E."/>
            <person name="Pimenov N."/>
            <person name="Karnachuk O."/>
            <person name="Ravin N."/>
        </authorList>
    </citation>
    <scope>NUCLEOTIDE SEQUENCE [LARGE SCALE GENOMIC DNA]</scope>
    <source>
        <strain evidence="3">ShG14-8</strain>
    </source>
</reference>
<dbReference type="CDD" id="cd01822">
    <property type="entry name" value="Lysophospholipase_L1_like"/>
    <property type="match status" value="1"/>
</dbReference>
<dbReference type="SUPFAM" id="SSF52266">
    <property type="entry name" value="SGNH hydrolase"/>
    <property type="match status" value="1"/>
</dbReference>
<keyword evidence="1" id="KW-0732">Signal</keyword>
<feature type="domain" description="SGNH hydrolase-type esterase" evidence="2">
    <location>
        <begin position="29"/>
        <end position="188"/>
    </location>
</feature>
<evidence type="ECO:0000256" key="1">
    <source>
        <dbReference type="SAM" id="SignalP"/>
    </source>
</evidence>
<comment type="caution">
    <text evidence="3">The sequence shown here is derived from an EMBL/GenBank/DDBJ whole genome shotgun (WGS) entry which is preliminary data.</text>
</comment>
<proteinExistence type="predicted"/>
<dbReference type="EMBL" id="LSLI01000041">
    <property type="protein sequence ID" value="KXS32133.1"/>
    <property type="molecule type" value="Genomic_DNA"/>
</dbReference>
<name>A0A139BTC6_9PROT</name>
<dbReference type="PANTHER" id="PTHR30383:SF24">
    <property type="entry name" value="THIOESTERASE 1_PROTEASE 1_LYSOPHOSPHOLIPASE L1"/>
    <property type="match status" value="1"/>
</dbReference>
<evidence type="ECO:0000259" key="2">
    <source>
        <dbReference type="Pfam" id="PF13472"/>
    </source>
</evidence>
<evidence type="ECO:0000313" key="3">
    <source>
        <dbReference type="EMBL" id="KXS32133.1"/>
    </source>
</evidence>
<feature type="chain" id="PRO_5007483936" evidence="1">
    <location>
        <begin position="24"/>
        <end position="203"/>
    </location>
</feature>
<reference evidence="3 4" key="1">
    <citation type="submission" date="2016-02" db="EMBL/GenBank/DDBJ databases">
        <authorList>
            <person name="Wen L."/>
            <person name="He K."/>
            <person name="Yang H."/>
        </authorList>
    </citation>
    <scope>NUCLEOTIDE SEQUENCE [LARGE SCALE GENOMIC DNA]</scope>
    <source>
        <strain evidence="3">ShG14-8</strain>
    </source>
</reference>
<dbReference type="InterPro" id="IPR008265">
    <property type="entry name" value="Lipase_GDSL_AS"/>
</dbReference>
<dbReference type="PATRIC" id="fig|1796491.3.peg.1928"/>